<comment type="caution">
    <text evidence="1">The sequence shown here is derived from an EMBL/GenBank/DDBJ whole genome shotgun (WGS) entry which is preliminary data.</text>
</comment>
<keyword evidence="2" id="KW-1185">Reference proteome</keyword>
<dbReference type="Proteomes" id="UP000823775">
    <property type="component" value="Unassembled WGS sequence"/>
</dbReference>
<accession>A0ABS8SQ55</accession>
<proteinExistence type="predicted"/>
<protein>
    <submittedName>
        <fullName evidence="1">Uncharacterized protein</fullName>
    </submittedName>
</protein>
<organism evidence="1 2">
    <name type="scientific">Datura stramonium</name>
    <name type="common">Jimsonweed</name>
    <name type="synonym">Common thornapple</name>
    <dbReference type="NCBI Taxonomy" id="4076"/>
    <lineage>
        <taxon>Eukaryota</taxon>
        <taxon>Viridiplantae</taxon>
        <taxon>Streptophyta</taxon>
        <taxon>Embryophyta</taxon>
        <taxon>Tracheophyta</taxon>
        <taxon>Spermatophyta</taxon>
        <taxon>Magnoliopsida</taxon>
        <taxon>eudicotyledons</taxon>
        <taxon>Gunneridae</taxon>
        <taxon>Pentapetalae</taxon>
        <taxon>asterids</taxon>
        <taxon>lamiids</taxon>
        <taxon>Solanales</taxon>
        <taxon>Solanaceae</taxon>
        <taxon>Solanoideae</taxon>
        <taxon>Datureae</taxon>
        <taxon>Datura</taxon>
    </lineage>
</organism>
<name>A0ABS8SQ55_DATST</name>
<feature type="non-terminal residue" evidence="1">
    <location>
        <position position="119"/>
    </location>
</feature>
<evidence type="ECO:0000313" key="1">
    <source>
        <dbReference type="EMBL" id="MCD7461033.1"/>
    </source>
</evidence>
<sequence length="119" mass="13051">WKANIGLLTLGSSFEKLAPGLLGNLGATDWEIRSFYHDSSPVGVKTCQWFTGELYWLPRRAGPHGLASPGLSNSLVKKSLTYKFPDTYTTHAEHIPTNSIATTNFFRGVTPTLLNTSPI</sequence>
<evidence type="ECO:0000313" key="2">
    <source>
        <dbReference type="Proteomes" id="UP000823775"/>
    </source>
</evidence>
<gene>
    <name evidence="1" type="ORF">HAX54_045032</name>
</gene>
<dbReference type="EMBL" id="JACEIK010000694">
    <property type="protein sequence ID" value="MCD7461033.1"/>
    <property type="molecule type" value="Genomic_DNA"/>
</dbReference>
<reference evidence="1 2" key="1">
    <citation type="journal article" date="2021" name="BMC Genomics">
        <title>Datura genome reveals duplications of psychoactive alkaloid biosynthetic genes and high mutation rate following tissue culture.</title>
        <authorList>
            <person name="Rajewski A."/>
            <person name="Carter-House D."/>
            <person name="Stajich J."/>
            <person name="Litt A."/>
        </authorList>
    </citation>
    <scope>NUCLEOTIDE SEQUENCE [LARGE SCALE GENOMIC DNA]</scope>
    <source>
        <strain evidence="1">AR-01</strain>
    </source>
</reference>
<feature type="non-terminal residue" evidence="1">
    <location>
        <position position="1"/>
    </location>
</feature>